<reference evidence="3 4" key="1">
    <citation type="submission" date="2016-03" db="EMBL/GenBank/DDBJ databases">
        <authorList>
            <person name="Devillers H."/>
        </authorList>
    </citation>
    <scope>NUCLEOTIDE SEQUENCE [LARGE SCALE GENOMIC DNA]</scope>
    <source>
        <strain evidence="3">CBS 10888</strain>
    </source>
</reference>
<dbReference type="Proteomes" id="UP000190274">
    <property type="component" value="Chromosome H"/>
</dbReference>
<feature type="coiled-coil region" evidence="1">
    <location>
        <begin position="309"/>
        <end position="336"/>
    </location>
</feature>
<dbReference type="PANTHER" id="PTHR34815:SF2">
    <property type="entry name" value="N-ACETYLTRANSFERASE DOMAIN-CONTAINING PROTEIN"/>
    <property type="match status" value="1"/>
</dbReference>
<evidence type="ECO:0000256" key="1">
    <source>
        <dbReference type="SAM" id="Coils"/>
    </source>
</evidence>
<dbReference type="EMBL" id="LT598461">
    <property type="protein sequence ID" value="SCU97659.1"/>
    <property type="molecule type" value="Genomic_DNA"/>
</dbReference>
<proteinExistence type="predicted"/>
<feature type="domain" description="LYC1 C-terminal" evidence="2">
    <location>
        <begin position="236"/>
        <end position="402"/>
    </location>
</feature>
<gene>
    <name evidence="3" type="ORF">LADA_0H07492G</name>
</gene>
<evidence type="ECO:0000259" key="2">
    <source>
        <dbReference type="Pfam" id="PF22998"/>
    </source>
</evidence>
<dbReference type="InterPro" id="IPR016181">
    <property type="entry name" value="Acyl_CoA_acyltransferase"/>
</dbReference>
<dbReference type="InterPro" id="IPR053013">
    <property type="entry name" value="LAT"/>
</dbReference>
<keyword evidence="1" id="KW-0175">Coiled coil</keyword>
<dbReference type="OrthoDB" id="2020070at2759"/>
<protein>
    <submittedName>
        <fullName evidence="3">LADA_0H07492g1_1</fullName>
    </submittedName>
</protein>
<evidence type="ECO:0000313" key="4">
    <source>
        <dbReference type="Proteomes" id="UP000190274"/>
    </source>
</evidence>
<accession>A0A1G4K229</accession>
<keyword evidence="4" id="KW-1185">Reference proteome</keyword>
<dbReference type="Pfam" id="PF22998">
    <property type="entry name" value="GNAT_LYC1-like"/>
    <property type="match status" value="1"/>
</dbReference>
<dbReference type="AlphaFoldDB" id="A0A1G4K229"/>
<dbReference type="InterPro" id="IPR055100">
    <property type="entry name" value="GNAT_LYC1-like"/>
</dbReference>
<organism evidence="3 4">
    <name type="scientific">Lachancea dasiensis</name>
    <dbReference type="NCBI Taxonomy" id="1072105"/>
    <lineage>
        <taxon>Eukaryota</taxon>
        <taxon>Fungi</taxon>
        <taxon>Dikarya</taxon>
        <taxon>Ascomycota</taxon>
        <taxon>Saccharomycotina</taxon>
        <taxon>Saccharomycetes</taxon>
        <taxon>Saccharomycetales</taxon>
        <taxon>Saccharomycetaceae</taxon>
        <taxon>Lachancea</taxon>
    </lineage>
</organism>
<dbReference type="SUPFAM" id="SSF55729">
    <property type="entry name" value="Acyl-CoA N-acyltransferases (Nat)"/>
    <property type="match status" value="1"/>
</dbReference>
<dbReference type="STRING" id="1266660.A0A1G4K229"/>
<dbReference type="Gene3D" id="3.40.630.30">
    <property type="match status" value="1"/>
</dbReference>
<name>A0A1G4K229_9SACH</name>
<sequence length="402" mass="45969">MISNNDNLVFEQVTDPEIIRFTHLANASSWQPEFMSREDYAIRERILGSTDISTKHKDVEMQKRFAEASEHLGIKYYVLRDLNLPASSKTSQIVSSCETLNRVGWSITPHSQGEAVPVLTACIGGVFTIPEHRGKKYAAEMITRLNQFFDGLSSTAGNSGFLKNIVIFLYSEVGEYYSKFGYVSRPVPLHSVKNLDAVLDSYCGGLQVGPNDRDIGFDGCRELEEFEKRSSLKSLKEQHARNPDSFKFALEPSNDNFKLFHERSLYQKKFLDPGSTARFGYALANGSHIVWHLNYWPHERSLYILKLQINEDTENAEDQEKDLKKLLAQAVHEAKEHNVKSLQFWDTELGQQEWAKPFLGFLQQAEEPSNLYQENPSRSAIRIANVAPEKILWVNNAKFCWF</sequence>
<dbReference type="PANTHER" id="PTHR34815">
    <property type="entry name" value="LYSINE ACETYLTRANSFERASE"/>
    <property type="match status" value="1"/>
</dbReference>
<evidence type="ECO:0000313" key="3">
    <source>
        <dbReference type="EMBL" id="SCU97659.1"/>
    </source>
</evidence>